<sequence>MGPQGNQGQLQVLSSHHQSGGELSVSTILYLVSLQDLTNCPFRVVDEINQGMDPINERKMFQQLVRAVSQENTPQCFLLTPKLLPDLEYSDACSILNIMNGPYIEKPSQVWSCGENWGTVGRRGFELNSSCRSCI</sequence>
<dbReference type="Gene3D" id="3.40.50.300">
    <property type="entry name" value="P-loop containing nucleotide triphosphate hydrolases"/>
    <property type="match status" value="1"/>
</dbReference>
<dbReference type="GO" id="GO:0003697">
    <property type="term" value="F:single-stranded DNA binding"/>
    <property type="evidence" value="ECO:0007669"/>
    <property type="project" value="TreeGrafter"/>
</dbReference>
<evidence type="ECO:0000313" key="4">
    <source>
        <dbReference type="EMBL" id="ONK78428.1"/>
    </source>
</evidence>
<protein>
    <recommendedName>
        <fullName evidence="2">Structural maintenance of chromosomes protein 5</fullName>
    </recommendedName>
</protein>
<comment type="similarity">
    <text evidence="1">Belongs to the SMC family. SMC5 subfamily.</text>
</comment>
<keyword evidence="3" id="KW-0175">Coiled coil</keyword>
<dbReference type="GO" id="GO:0030915">
    <property type="term" value="C:Smc5-Smc6 complex"/>
    <property type="evidence" value="ECO:0007669"/>
    <property type="project" value="TreeGrafter"/>
</dbReference>
<gene>
    <name evidence="4" type="ORF">A4U43_C02F18660</name>
</gene>
<accession>A0A5P1FJG4</accession>
<dbReference type="Proteomes" id="UP000243459">
    <property type="component" value="Chromosome 2"/>
</dbReference>
<dbReference type="OMA" id="HIICDAC"/>
<evidence type="ECO:0000256" key="3">
    <source>
        <dbReference type="ARBA" id="ARBA00023054"/>
    </source>
</evidence>
<evidence type="ECO:0000256" key="2">
    <source>
        <dbReference type="ARBA" id="ARBA00018687"/>
    </source>
</evidence>
<evidence type="ECO:0000313" key="5">
    <source>
        <dbReference type="Proteomes" id="UP000243459"/>
    </source>
</evidence>
<dbReference type="InterPro" id="IPR027417">
    <property type="entry name" value="P-loop_NTPase"/>
</dbReference>
<dbReference type="SUPFAM" id="SSF52540">
    <property type="entry name" value="P-loop containing nucleoside triphosphate hydrolases"/>
    <property type="match status" value="1"/>
</dbReference>
<dbReference type="PANTHER" id="PTHR45916:SF1">
    <property type="entry name" value="STRUCTURAL MAINTENANCE OF CHROMOSOMES PROTEIN 5"/>
    <property type="match status" value="1"/>
</dbReference>
<dbReference type="GO" id="GO:0005634">
    <property type="term" value="C:nucleus"/>
    <property type="evidence" value="ECO:0007669"/>
    <property type="project" value="TreeGrafter"/>
</dbReference>
<proteinExistence type="inferred from homology"/>
<organism evidence="4 5">
    <name type="scientific">Asparagus officinalis</name>
    <name type="common">Garden asparagus</name>
    <dbReference type="NCBI Taxonomy" id="4686"/>
    <lineage>
        <taxon>Eukaryota</taxon>
        <taxon>Viridiplantae</taxon>
        <taxon>Streptophyta</taxon>
        <taxon>Embryophyta</taxon>
        <taxon>Tracheophyta</taxon>
        <taxon>Spermatophyta</taxon>
        <taxon>Magnoliopsida</taxon>
        <taxon>Liliopsida</taxon>
        <taxon>Asparagales</taxon>
        <taxon>Asparagaceae</taxon>
        <taxon>Asparagoideae</taxon>
        <taxon>Asparagus</taxon>
    </lineage>
</organism>
<dbReference type="AlphaFoldDB" id="A0A5P1FJG4"/>
<reference evidence="5" key="1">
    <citation type="journal article" date="2017" name="Nat. Commun.">
        <title>The asparagus genome sheds light on the origin and evolution of a young Y chromosome.</title>
        <authorList>
            <person name="Harkess A."/>
            <person name="Zhou J."/>
            <person name="Xu C."/>
            <person name="Bowers J.E."/>
            <person name="Van der Hulst R."/>
            <person name="Ayyampalayam S."/>
            <person name="Mercati F."/>
            <person name="Riccardi P."/>
            <person name="McKain M.R."/>
            <person name="Kakrana A."/>
            <person name="Tang H."/>
            <person name="Ray J."/>
            <person name="Groenendijk J."/>
            <person name="Arikit S."/>
            <person name="Mathioni S.M."/>
            <person name="Nakano M."/>
            <person name="Shan H."/>
            <person name="Telgmann-Rauber A."/>
            <person name="Kanno A."/>
            <person name="Yue Z."/>
            <person name="Chen H."/>
            <person name="Li W."/>
            <person name="Chen Y."/>
            <person name="Xu X."/>
            <person name="Zhang Y."/>
            <person name="Luo S."/>
            <person name="Chen H."/>
            <person name="Gao J."/>
            <person name="Mao Z."/>
            <person name="Pires J.C."/>
            <person name="Luo M."/>
            <person name="Kudrna D."/>
            <person name="Wing R.A."/>
            <person name="Meyers B.C."/>
            <person name="Yi K."/>
            <person name="Kong H."/>
            <person name="Lavrijsen P."/>
            <person name="Sunseri F."/>
            <person name="Falavigna A."/>
            <person name="Ye Y."/>
            <person name="Leebens-Mack J.H."/>
            <person name="Chen G."/>
        </authorList>
    </citation>
    <scope>NUCLEOTIDE SEQUENCE [LARGE SCALE GENOMIC DNA]</scope>
    <source>
        <strain evidence="5">cv. DH0086</strain>
    </source>
</reference>
<evidence type="ECO:0000256" key="1">
    <source>
        <dbReference type="ARBA" id="ARBA00010171"/>
    </source>
</evidence>
<name>A0A5P1FJG4_ASPOF</name>
<keyword evidence="5" id="KW-1185">Reference proteome</keyword>
<dbReference type="EMBL" id="CM007382">
    <property type="protein sequence ID" value="ONK78428.1"/>
    <property type="molecule type" value="Genomic_DNA"/>
</dbReference>
<dbReference type="PANTHER" id="PTHR45916">
    <property type="entry name" value="STRUCTURAL MAINTENANCE OF CHROMOSOMES PROTEIN 5"/>
    <property type="match status" value="1"/>
</dbReference>
<dbReference type="GO" id="GO:0000724">
    <property type="term" value="P:double-strand break repair via homologous recombination"/>
    <property type="evidence" value="ECO:0007669"/>
    <property type="project" value="TreeGrafter"/>
</dbReference>
<dbReference type="Gramene" id="ONK78428">
    <property type="protein sequence ID" value="ONK78428"/>
    <property type="gene ID" value="A4U43_C02F18660"/>
</dbReference>